<feature type="region of interest" description="Disordered" evidence="1">
    <location>
        <begin position="30"/>
        <end position="54"/>
    </location>
</feature>
<organism evidence="3 4">
    <name type="scientific">Madurella fahalii</name>
    <dbReference type="NCBI Taxonomy" id="1157608"/>
    <lineage>
        <taxon>Eukaryota</taxon>
        <taxon>Fungi</taxon>
        <taxon>Dikarya</taxon>
        <taxon>Ascomycota</taxon>
        <taxon>Pezizomycotina</taxon>
        <taxon>Sordariomycetes</taxon>
        <taxon>Sordariomycetidae</taxon>
        <taxon>Sordariales</taxon>
        <taxon>Sordariales incertae sedis</taxon>
        <taxon>Madurella</taxon>
    </lineage>
</organism>
<feature type="transmembrane region" description="Helical" evidence="2">
    <location>
        <begin position="64"/>
        <end position="81"/>
    </location>
</feature>
<proteinExistence type="predicted"/>
<dbReference type="PANTHER" id="PTHR37544:SF3">
    <property type="entry name" value="SPRAY"/>
    <property type="match status" value="1"/>
</dbReference>
<feature type="region of interest" description="Disordered" evidence="1">
    <location>
        <begin position="92"/>
        <end position="187"/>
    </location>
</feature>
<accession>A0ABQ0GP06</accession>
<evidence type="ECO:0000313" key="3">
    <source>
        <dbReference type="EMBL" id="GAB1319462.1"/>
    </source>
</evidence>
<keyword evidence="2" id="KW-0472">Membrane</keyword>
<feature type="transmembrane region" description="Helical" evidence="2">
    <location>
        <begin position="566"/>
        <end position="585"/>
    </location>
</feature>
<dbReference type="Proteomes" id="UP001628179">
    <property type="component" value="Unassembled WGS sequence"/>
</dbReference>
<keyword evidence="4" id="KW-1185">Reference proteome</keyword>
<gene>
    <name evidence="3" type="ORF">MFIFM68171_09672</name>
</gene>
<feature type="compositionally biased region" description="Low complexity" evidence="1">
    <location>
        <begin position="102"/>
        <end position="116"/>
    </location>
</feature>
<feature type="transmembrane region" description="Helical" evidence="2">
    <location>
        <begin position="698"/>
        <end position="723"/>
    </location>
</feature>
<dbReference type="GeneID" id="98180414"/>
<feature type="transmembrane region" description="Helical" evidence="2">
    <location>
        <begin position="446"/>
        <end position="464"/>
    </location>
</feature>
<dbReference type="InterPro" id="IPR021840">
    <property type="entry name" value="DUF3433"/>
</dbReference>
<feature type="compositionally biased region" description="Polar residues" evidence="1">
    <location>
        <begin position="34"/>
        <end position="47"/>
    </location>
</feature>
<name>A0ABQ0GP06_9PEZI</name>
<dbReference type="RefSeq" id="XP_070921192.1">
    <property type="nucleotide sequence ID" value="XM_071065091.1"/>
</dbReference>
<evidence type="ECO:0000256" key="2">
    <source>
        <dbReference type="SAM" id="Phobius"/>
    </source>
</evidence>
<feature type="transmembrane region" description="Helical" evidence="2">
    <location>
        <begin position="806"/>
        <end position="824"/>
    </location>
</feature>
<dbReference type="Pfam" id="PF11915">
    <property type="entry name" value="DUF3433"/>
    <property type="match status" value="2"/>
</dbReference>
<evidence type="ECO:0000256" key="1">
    <source>
        <dbReference type="SAM" id="MobiDB-lite"/>
    </source>
</evidence>
<keyword evidence="2" id="KW-1133">Transmembrane helix</keyword>
<feature type="compositionally biased region" description="Low complexity" evidence="1">
    <location>
        <begin position="134"/>
        <end position="164"/>
    </location>
</feature>
<dbReference type="PANTHER" id="PTHR37544">
    <property type="entry name" value="SPRAY-RELATED"/>
    <property type="match status" value="1"/>
</dbReference>
<reference evidence="3 4" key="1">
    <citation type="submission" date="2024-09" db="EMBL/GenBank/DDBJ databases">
        <title>Itraconazole resistance in Madurella fahalii resulting from another homologue of gene encoding cytochrome P450 14-alpha sterol demethylase (CYP51).</title>
        <authorList>
            <person name="Yoshioka I."/>
            <person name="Fahal A.H."/>
            <person name="Kaneko S."/>
            <person name="Yaguchi T."/>
        </authorList>
    </citation>
    <scope>NUCLEOTIDE SEQUENCE [LARGE SCALE GENOMIC DNA]</scope>
    <source>
        <strain evidence="3 4">IFM 68171</strain>
    </source>
</reference>
<feature type="transmembrane region" description="Helical" evidence="2">
    <location>
        <begin position="844"/>
        <end position="865"/>
    </location>
</feature>
<comment type="caution">
    <text evidence="3">The sequence shown here is derived from an EMBL/GenBank/DDBJ whole genome shotgun (WGS) entry which is preliminary data.</text>
</comment>
<dbReference type="EMBL" id="BAAFSV010000005">
    <property type="protein sequence ID" value="GAB1319462.1"/>
    <property type="molecule type" value="Genomic_DNA"/>
</dbReference>
<feature type="transmembrane region" description="Helical" evidence="2">
    <location>
        <begin position="514"/>
        <end position="534"/>
    </location>
</feature>
<evidence type="ECO:0000313" key="4">
    <source>
        <dbReference type="Proteomes" id="UP001628179"/>
    </source>
</evidence>
<sequence>MPRPSYKHLKWSTIPVSEVSVPGHVNGVQEHAKGSTQAGSMPPQRTVSPRRISSLDYKPSPLKWPYLVALTTVMLALIAVVETACHFLPAEADSDLVPGPESKSSSTSPSISAGQSRASMLRFRVAKRSARNNSTTTSSDPTITSPSIPAQITTELLQSSSTSEGNDPGEGRRTSFDTPRIGDPTKFIQPGFQTRTFTFPDKGQTTVTSQDDIFFTLPPEHHGSEGAVTLEPTTVEDVVVTVTKKTTLTGVVTTVTGQTTLSGVERTDVVRTTLNGVESTYSRTTTIDGVPSTFVGTTTLNGVVSTVTTTTTLSNVVSSFSEVRTLGTVVSEYPSATTLHGVVVGVEPSYVTASLATLTDSNGMPTATITSTPSAIYTPTITTLSDGSGAPTATITTHVLATPRTRVLTDSAGAVTATVTEYPVLPSQPSGPQTVVRVYYISKGEYFVGFFLPTLLAVMLTIPIRMIDLAAKQLQPWHALTHKNGASAEESLCLRTGGIYGISSSVRSLAGGQALVFLTTMLTLSSIFLVPLSAEAVSLKLHGSCSKTDFRGCAMTLGVFLAPARATIALLGFMVILMLLIMCVLSRWRSGVTTNPWTIASIASLSTNPGVRAVFSRLPTGRGGRITHQRLVTALDGKTFKLEYFFNHSAALDYGIVPHDEVDAAEEKLDAVSSAGSKSPLETEIPETSRKAEHHLPFLMLSYTGRIAFLLSLTGIMVLILYYNNTGGDTAFERFMSTQNFGVRSLFTLVGVSVTFFWSSFFSSLAVLSPYQLLSYSPQPPQRSITLTPPLNAFSGVWSAVKRRHLFLAIVAFTAILSEFMPILLSNVPFRVTQTWIASRVCNWLAVGILSIMWLVVAGSFFVSWPHMPVDPSTIAGAIYYVCDSWMLWGMEGLSTLRKEERDRKVADLGLKYEFGTMAGLSGRGRVGVESVDGLDDHEGRLWTVAREQWRNR</sequence>
<protein>
    <submittedName>
        <fullName evidence="3">Uncharacterized protein</fullName>
    </submittedName>
</protein>
<feature type="transmembrane region" description="Helical" evidence="2">
    <location>
        <begin position="743"/>
        <end position="768"/>
    </location>
</feature>
<keyword evidence="2" id="KW-0812">Transmembrane</keyword>